<dbReference type="Proteomes" id="UP000515135">
    <property type="component" value="Unplaced"/>
</dbReference>
<feature type="domain" description="TIR" evidence="1">
    <location>
        <begin position="6"/>
        <end position="100"/>
    </location>
</feature>
<protein>
    <submittedName>
        <fullName evidence="3">Uncharacterized protein LOC109477172</fullName>
    </submittedName>
</protein>
<dbReference type="Pfam" id="PF13676">
    <property type="entry name" value="TIR_2"/>
    <property type="match status" value="1"/>
</dbReference>
<dbReference type="GeneID" id="109477172"/>
<dbReference type="GO" id="GO:0007165">
    <property type="term" value="P:signal transduction"/>
    <property type="evidence" value="ECO:0007669"/>
    <property type="project" value="InterPro"/>
</dbReference>
<dbReference type="InterPro" id="IPR000157">
    <property type="entry name" value="TIR_dom"/>
</dbReference>
<keyword evidence="2" id="KW-1185">Reference proteome</keyword>
<dbReference type="AlphaFoldDB" id="A0A6P4ZS83"/>
<organism evidence="2 3">
    <name type="scientific">Branchiostoma belcheri</name>
    <name type="common">Amphioxus</name>
    <dbReference type="NCBI Taxonomy" id="7741"/>
    <lineage>
        <taxon>Eukaryota</taxon>
        <taxon>Metazoa</taxon>
        <taxon>Chordata</taxon>
        <taxon>Cephalochordata</taxon>
        <taxon>Leptocardii</taxon>
        <taxon>Amphioxiformes</taxon>
        <taxon>Branchiostomatidae</taxon>
        <taxon>Branchiostoma</taxon>
    </lineage>
</organism>
<evidence type="ECO:0000313" key="3">
    <source>
        <dbReference type="RefSeq" id="XP_019633797.1"/>
    </source>
</evidence>
<dbReference type="OrthoDB" id="10031931at2759"/>
<dbReference type="KEGG" id="bbel:109477172"/>
<evidence type="ECO:0000259" key="1">
    <source>
        <dbReference type="Pfam" id="PF13676"/>
    </source>
</evidence>
<sequence>MDEPRVFIIHAGEDKDSIAFPIYNALRQQGLANNDIFLDDVSIHPGEVIRHKIISTLSSERLELVVIIVTQWLLNKHYWPKLEYETCLNKKAIFPIWVDDNGDNFNSFSVSVGNYSPTLKQLRARCVQRRYVYYELPYIAAEIVQQLSAAASPLETELDKSLDCSPYISHGDIAGFLRDYDHLMSGFRRNLLQHTMDLVTDEWRYVMKHAEITVHGPLMEVVFFSGDRTNKFVVHLNGENRTVHKVSERGVIMTVRDGTRWAWDRACEGVRAITGPVWSFVSKFLPIDW</sequence>
<dbReference type="SUPFAM" id="SSF52200">
    <property type="entry name" value="Toll/Interleukin receptor TIR domain"/>
    <property type="match status" value="1"/>
</dbReference>
<evidence type="ECO:0000313" key="2">
    <source>
        <dbReference type="Proteomes" id="UP000515135"/>
    </source>
</evidence>
<gene>
    <name evidence="3" type="primary">LOC109477172</name>
</gene>
<name>A0A6P4ZS83_BRABE</name>
<reference evidence="3" key="1">
    <citation type="submission" date="2025-08" db="UniProtKB">
        <authorList>
            <consortium name="RefSeq"/>
        </authorList>
    </citation>
    <scope>IDENTIFICATION</scope>
    <source>
        <tissue evidence="3">Gonad</tissue>
    </source>
</reference>
<dbReference type="RefSeq" id="XP_019633797.1">
    <property type="nucleotide sequence ID" value="XM_019778238.1"/>
</dbReference>
<dbReference type="Gene3D" id="3.40.50.10140">
    <property type="entry name" value="Toll/interleukin-1 receptor homology (TIR) domain"/>
    <property type="match status" value="1"/>
</dbReference>
<proteinExistence type="predicted"/>
<dbReference type="InterPro" id="IPR035897">
    <property type="entry name" value="Toll_tir_struct_dom_sf"/>
</dbReference>
<accession>A0A6P4ZS83</accession>